<name>W7EA38_BIPV3</name>
<organism evidence="2 3">
    <name type="scientific">Bipolaris victoriae (strain FI3)</name>
    <name type="common">Victoria blight of oats agent</name>
    <name type="synonym">Cochliobolus victoriae</name>
    <dbReference type="NCBI Taxonomy" id="930091"/>
    <lineage>
        <taxon>Eukaryota</taxon>
        <taxon>Fungi</taxon>
        <taxon>Dikarya</taxon>
        <taxon>Ascomycota</taxon>
        <taxon>Pezizomycotina</taxon>
        <taxon>Dothideomycetes</taxon>
        <taxon>Pleosporomycetidae</taxon>
        <taxon>Pleosporales</taxon>
        <taxon>Pleosporineae</taxon>
        <taxon>Pleosporaceae</taxon>
        <taxon>Bipolaris</taxon>
    </lineage>
</organism>
<dbReference type="HOGENOM" id="CLU_2922283_0_0_1"/>
<reference evidence="2 3" key="1">
    <citation type="journal article" date="2013" name="PLoS Genet.">
        <title>Comparative genome structure, secondary metabolite, and effector coding capacity across Cochliobolus pathogens.</title>
        <authorList>
            <person name="Condon B.J."/>
            <person name="Leng Y."/>
            <person name="Wu D."/>
            <person name="Bushley K.E."/>
            <person name="Ohm R.A."/>
            <person name="Otillar R."/>
            <person name="Martin J."/>
            <person name="Schackwitz W."/>
            <person name="Grimwood J."/>
            <person name="MohdZainudin N."/>
            <person name="Xue C."/>
            <person name="Wang R."/>
            <person name="Manning V.A."/>
            <person name="Dhillon B."/>
            <person name="Tu Z.J."/>
            <person name="Steffenson B.J."/>
            <person name="Salamov A."/>
            <person name="Sun H."/>
            <person name="Lowry S."/>
            <person name="LaButti K."/>
            <person name="Han J."/>
            <person name="Copeland A."/>
            <person name="Lindquist E."/>
            <person name="Barry K."/>
            <person name="Schmutz J."/>
            <person name="Baker S.E."/>
            <person name="Ciuffetti L.M."/>
            <person name="Grigoriev I.V."/>
            <person name="Zhong S."/>
            <person name="Turgeon B.G."/>
        </authorList>
    </citation>
    <scope>NUCLEOTIDE SEQUENCE [LARGE SCALE GENOMIC DNA]</scope>
    <source>
        <strain evidence="2 3">FI3</strain>
    </source>
</reference>
<evidence type="ECO:0000256" key="1">
    <source>
        <dbReference type="SAM" id="MobiDB-lite"/>
    </source>
</evidence>
<keyword evidence="3" id="KW-1185">Reference proteome</keyword>
<accession>W7EA38</accession>
<proteinExistence type="predicted"/>
<dbReference type="AlphaFoldDB" id="W7EA38"/>
<feature type="region of interest" description="Disordered" evidence="1">
    <location>
        <begin position="12"/>
        <end position="61"/>
    </location>
</feature>
<gene>
    <name evidence="2" type="ORF">COCVIDRAFT_115251</name>
</gene>
<evidence type="ECO:0000313" key="3">
    <source>
        <dbReference type="Proteomes" id="UP000054337"/>
    </source>
</evidence>
<dbReference type="EMBL" id="KI968875">
    <property type="protein sequence ID" value="EUN20937.1"/>
    <property type="molecule type" value="Genomic_DNA"/>
</dbReference>
<protein>
    <submittedName>
        <fullName evidence="2">Uncharacterized protein</fullName>
    </submittedName>
</protein>
<feature type="compositionally biased region" description="Polar residues" evidence="1">
    <location>
        <begin position="16"/>
        <end position="37"/>
    </location>
</feature>
<sequence>MFLTLRWLLESKKSSKQSPGSNWQSHPPGACSQTTTKIVEPSHQNRKKPQIQRLDYDCVNI</sequence>
<dbReference type="Proteomes" id="UP000054337">
    <property type="component" value="Unassembled WGS sequence"/>
</dbReference>
<dbReference type="GeneID" id="26250708"/>
<evidence type="ECO:0000313" key="2">
    <source>
        <dbReference type="EMBL" id="EUN20937.1"/>
    </source>
</evidence>
<dbReference type="RefSeq" id="XP_014550511.1">
    <property type="nucleotide sequence ID" value="XM_014695025.1"/>
</dbReference>